<keyword evidence="1" id="KW-0472">Membrane</keyword>
<keyword evidence="1" id="KW-0812">Transmembrane</keyword>
<feature type="transmembrane region" description="Helical" evidence="1">
    <location>
        <begin position="65"/>
        <end position="83"/>
    </location>
</feature>
<gene>
    <name evidence="2" type="ORF">LCGC14_0680310</name>
</gene>
<dbReference type="EMBL" id="LAZR01001371">
    <property type="protein sequence ID" value="KKN45713.1"/>
    <property type="molecule type" value="Genomic_DNA"/>
</dbReference>
<dbReference type="AlphaFoldDB" id="A0A0F9TWF0"/>
<sequence length="84" mass="9130">MVLSFANILIPLQSKGEIMLGFRLREEDEIKNMNGFGKTMAFFAGAFIIVVFHMLASGINSSAQTAVIALVAFFAGVFLILSLE</sequence>
<accession>A0A0F9TWF0</accession>
<organism evidence="2">
    <name type="scientific">marine sediment metagenome</name>
    <dbReference type="NCBI Taxonomy" id="412755"/>
    <lineage>
        <taxon>unclassified sequences</taxon>
        <taxon>metagenomes</taxon>
        <taxon>ecological metagenomes</taxon>
    </lineage>
</organism>
<evidence type="ECO:0000313" key="2">
    <source>
        <dbReference type="EMBL" id="KKN45713.1"/>
    </source>
</evidence>
<protein>
    <submittedName>
        <fullName evidence="2">Uncharacterized protein</fullName>
    </submittedName>
</protein>
<evidence type="ECO:0000256" key="1">
    <source>
        <dbReference type="SAM" id="Phobius"/>
    </source>
</evidence>
<reference evidence="2" key="1">
    <citation type="journal article" date="2015" name="Nature">
        <title>Complex archaea that bridge the gap between prokaryotes and eukaryotes.</title>
        <authorList>
            <person name="Spang A."/>
            <person name="Saw J.H."/>
            <person name="Jorgensen S.L."/>
            <person name="Zaremba-Niedzwiedzka K."/>
            <person name="Martijn J."/>
            <person name="Lind A.E."/>
            <person name="van Eijk R."/>
            <person name="Schleper C."/>
            <person name="Guy L."/>
            <person name="Ettema T.J."/>
        </authorList>
    </citation>
    <scope>NUCLEOTIDE SEQUENCE</scope>
</reference>
<keyword evidence="1" id="KW-1133">Transmembrane helix</keyword>
<feature type="transmembrane region" description="Helical" evidence="1">
    <location>
        <begin position="40"/>
        <end position="59"/>
    </location>
</feature>
<comment type="caution">
    <text evidence="2">The sequence shown here is derived from an EMBL/GenBank/DDBJ whole genome shotgun (WGS) entry which is preliminary data.</text>
</comment>
<proteinExistence type="predicted"/>
<name>A0A0F9TWF0_9ZZZZ</name>